<evidence type="ECO:0000313" key="2">
    <source>
        <dbReference type="Proteomes" id="UP000886998"/>
    </source>
</evidence>
<reference evidence="1" key="1">
    <citation type="submission" date="2020-08" db="EMBL/GenBank/DDBJ databases">
        <title>Multicomponent nature underlies the extraordinary mechanical properties of spider dragline silk.</title>
        <authorList>
            <person name="Kono N."/>
            <person name="Nakamura H."/>
            <person name="Mori M."/>
            <person name="Yoshida Y."/>
            <person name="Ohtoshi R."/>
            <person name="Malay A.D."/>
            <person name="Moran D.A.P."/>
            <person name="Tomita M."/>
            <person name="Numata K."/>
            <person name="Arakawa K."/>
        </authorList>
    </citation>
    <scope>NUCLEOTIDE SEQUENCE</scope>
</reference>
<name>A0A8X6YMS9_9ARAC</name>
<protein>
    <submittedName>
        <fullName evidence="1">Uncharacterized protein</fullName>
    </submittedName>
</protein>
<sequence>MFSECHVSLNDCQISSENNYASKAFIQSILFHSKGSQNNLLSIVSFEKDIPGEFDDASALCRDRRHHTFTVFDNVAVLFTGVKNTGTNWCLMLVLTGVKHWCIL</sequence>
<keyword evidence="2" id="KW-1185">Reference proteome</keyword>
<dbReference type="AlphaFoldDB" id="A0A8X6YMS9"/>
<organism evidence="1 2">
    <name type="scientific">Trichonephila inaurata madagascariensis</name>
    <dbReference type="NCBI Taxonomy" id="2747483"/>
    <lineage>
        <taxon>Eukaryota</taxon>
        <taxon>Metazoa</taxon>
        <taxon>Ecdysozoa</taxon>
        <taxon>Arthropoda</taxon>
        <taxon>Chelicerata</taxon>
        <taxon>Arachnida</taxon>
        <taxon>Araneae</taxon>
        <taxon>Araneomorphae</taxon>
        <taxon>Entelegynae</taxon>
        <taxon>Araneoidea</taxon>
        <taxon>Nephilidae</taxon>
        <taxon>Trichonephila</taxon>
        <taxon>Trichonephila inaurata</taxon>
    </lineage>
</organism>
<proteinExistence type="predicted"/>
<evidence type="ECO:0000313" key="1">
    <source>
        <dbReference type="EMBL" id="GFY73756.1"/>
    </source>
</evidence>
<comment type="caution">
    <text evidence="1">The sequence shown here is derived from an EMBL/GenBank/DDBJ whole genome shotgun (WGS) entry which is preliminary data.</text>
</comment>
<dbReference type="Proteomes" id="UP000886998">
    <property type="component" value="Unassembled WGS sequence"/>
</dbReference>
<gene>
    <name evidence="1" type="ORF">TNIN_46591</name>
</gene>
<accession>A0A8X6YMS9</accession>
<dbReference type="EMBL" id="BMAV01020326">
    <property type="protein sequence ID" value="GFY73756.1"/>
    <property type="molecule type" value="Genomic_DNA"/>
</dbReference>